<proteinExistence type="inferred from homology"/>
<keyword evidence="5" id="KW-0472">Membrane</keyword>
<dbReference type="EC" id="2.3.1.-" evidence="4"/>
<feature type="domain" description="Beta-ketoacyl-[acyl-carrier-protein] synthase III C-terminal" evidence="7">
    <location>
        <begin position="393"/>
        <end position="473"/>
    </location>
</feature>
<keyword evidence="3 4" id="KW-0012">Acyltransferase</keyword>
<dbReference type="eggNOG" id="ENOG502QPKZ">
    <property type="taxonomic scope" value="Eukaryota"/>
</dbReference>
<evidence type="ECO:0000259" key="6">
    <source>
        <dbReference type="Pfam" id="PF08392"/>
    </source>
</evidence>
<sequence>MTMSSPPPRASKHLKSAYRLAAIAVPVVAAAVVVIVVLLRAAQLGPGELLAGRLGAARHVHLFLAALVVVPSAVATLLRLVRRPRSVYLVDYACFRPQPSNRLPFATFAEHFRLSPHIDDGSFRFVTRMMERSGLGERTYVPRGNLYLPPRTGMEEARDEAEMVVFAAVGDLLARTRIRPEEIDVLVTNCSVFSPTPSFADMVVNRFKLRGDVRAVHLSGMGCSAGLIAVEVARNLLQAAAPRGAHALVVSTETTSFSHYAGTSRSMLLPTALFRMGGVAMLLSTSRSSATTTTSRFRLAHIVRTLNAAEDRAYRCAYHEEDGDGNLGVNLSKDIVPVAGETLKANIATVGSRVLPLSEKLLYALSLLARKVAGSRRRKAIKLHVPDFRTAFEHFCIHAGGRSVIDAVQSGLGLADEDVEASRMALHRFGNTSSSSVWYELAYVEAKGRMRRGDRVWMICFGSGFKCNSAAWECISPPARDADGPWADSIHQYPVAITTTTTKMC</sequence>
<dbReference type="InterPro" id="IPR016039">
    <property type="entry name" value="Thiolase-like"/>
</dbReference>
<dbReference type="KEGG" id="ogl:127777400"/>
<dbReference type="SUPFAM" id="SSF53901">
    <property type="entry name" value="Thiolase-like"/>
    <property type="match status" value="2"/>
</dbReference>
<evidence type="ECO:0000313" key="9">
    <source>
        <dbReference type="Proteomes" id="UP000007306"/>
    </source>
</evidence>
<comment type="similarity">
    <text evidence="1 4">Belongs to the thiolase-like superfamily. Chalcone/stilbene synthases family.</text>
</comment>
<reference evidence="8 9" key="2">
    <citation type="submission" date="2018-04" db="EMBL/GenBank/DDBJ databases">
        <title>OglaRS2 (Oryza glaberrima Reference Sequence Version 2).</title>
        <authorList>
            <person name="Zhang J."/>
            <person name="Kudrna D."/>
            <person name="Lee S."/>
            <person name="Talag J."/>
            <person name="Rajasekar S."/>
            <person name="Wing R.A."/>
        </authorList>
    </citation>
    <scope>NUCLEOTIDE SEQUENCE [LARGE SCALE GENOMIC DNA]</scope>
    <source>
        <strain evidence="8 9">cv. IRGC 96717</strain>
    </source>
</reference>
<reference evidence="8" key="1">
    <citation type="submission" date="2015-06" db="UniProtKB">
        <authorList>
            <consortium name="EnsemblPlants"/>
        </authorList>
    </citation>
    <scope>IDENTIFICATION</scope>
</reference>
<dbReference type="UniPathway" id="UPA00094"/>
<dbReference type="PANTHER" id="PTHR31561">
    <property type="entry name" value="3-KETOACYL-COA SYNTHASE"/>
    <property type="match status" value="1"/>
</dbReference>
<dbReference type="STRING" id="4538.I1Q1D5"/>
<dbReference type="RefSeq" id="XP_052159944.1">
    <property type="nucleotide sequence ID" value="XM_052303984.1"/>
</dbReference>
<name>I1Q1D5_ORYGL</name>
<feature type="transmembrane region" description="Helical" evidence="5">
    <location>
        <begin position="20"/>
        <end position="42"/>
    </location>
</feature>
<feature type="domain" description="FAE" evidence="6">
    <location>
        <begin position="80"/>
        <end position="372"/>
    </location>
</feature>
<dbReference type="Gene3D" id="3.40.47.10">
    <property type="match status" value="1"/>
</dbReference>
<evidence type="ECO:0000256" key="2">
    <source>
        <dbReference type="ARBA" id="ARBA00022679"/>
    </source>
</evidence>
<evidence type="ECO:0000313" key="8">
    <source>
        <dbReference type="EnsemblPlants" id="ORGLA06G0094800.1"/>
    </source>
</evidence>
<dbReference type="InterPro" id="IPR012392">
    <property type="entry name" value="3-ktacl-CoA_syn"/>
</dbReference>
<dbReference type="GeneID" id="127777400"/>
<dbReference type="EnsemblPlants" id="ORGLA06G0094800.1">
    <property type="protein sequence ID" value="ORGLA06G0094800.1"/>
    <property type="gene ID" value="ORGLA06G0094800"/>
</dbReference>
<dbReference type="GO" id="GO:0016020">
    <property type="term" value="C:membrane"/>
    <property type="evidence" value="ECO:0007669"/>
    <property type="project" value="InterPro"/>
</dbReference>
<evidence type="ECO:0000256" key="4">
    <source>
        <dbReference type="PIRNR" id="PIRNR036417"/>
    </source>
</evidence>
<dbReference type="GO" id="GO:0006633">
    <property type="term" value="P:fatty acid biosynthetic process"/>
    <property type="evidence" value="ECO:0007669"/>
    <property type="project" value="UniProtKB-UniPathway"/>
</dbReference>
<gene>
    <name evidence="8" type="primary">LOC127777400</name>
</gene>
<comment type="pathway">
    <text evidence="4">Lipid metabolism; fatty acid biosynthesis.</text>
</comment>
<dbReference type="CDD" id="cd00831">
    <property type="entry name" value="CHS_like"/>
    <property type="match status" value="1"/>
</dbReference>
<evidence type="ECO:0000256" key="3">
    <source>
        <dbReference type="ARBA" id="ARBA00023315"/>
    </source>
</evidence>
<dbReference type="AlphaFoldDB" id="I1Q1D5"/>
<dbReference type="Pfam" id="PF08392">
    <property type="entry name" value="FAE1_CUT1_RppA"/>
    <property type="match status" value="1"/>
</dbReference>
<evidence type="ECO:0000256" key="5">
    <source>
        <dbReference type="SAM" id="Phobius"/>
    </source>
</evidence>
<keyword evidence="2 4" id="KW-0808">Transferase</keyword>
<dbReference type="InterPro" id="IPR013747">
    <property type="entry name" value="ACP_syn_III_C"/>
</dbReference>
<evidence type="ECO:0000256" key="1">
    <source>
        <dbReference type="ARBA" id="ARBA00005531"/>
    </source>
</evidence>
<accession>I1Q1D5</accession>
<dbReference type="InterPro" id="IPR013601">
    <property type="entry name" value="FAE1_typ3_polyketide_synth"/>
</dbReference>
<dbReference type="Proteomes" id="UP000007306">
    <property type="component" value="Chromosome 6"/>
</dbReference>
<organism evidence="8 9">
    <name type="scientific">Oryza glaberrima</name>
    <name type="common">African rice</name>
    <dbReference type="NCBI Taxonomy" id="4538"/>
    <lineage>
        <taxon>Eukaryota</taxon>
        <taxon>Viridiplantae</taxon>
        <taxon>Streptophyta</taxon>
        <taxon>Embryophyta</taxon>
        <taxon>Tracheophyta</taxon>
        <taxon>Spermatophyta</taxon>
        <taxon>Magnoliopsida</taxon>
        <taxon>Liliopsida</taxon>
        <taxon>Poales</taxon>
        <taxon>Poaceae</taxon>
        <taxon>BOP clade</taxon>
        <taxon>Oryzoideae</taxon>
        <taxon>Oryzeae</taxon>
        <taxon>Oryzinae</taxon>
        <taxon>Oryza</taxon>
    </lineage>
</organism>
<evidence type="ECO:0000259" key="7">
    <source>
        <dbReference type="Pfam" id="PF08541"/>
    </source>
</evidence>
<keyword evidence="5" id="KW-1133">Transmembrane helix</keyword>
<keyword evidence="9" id="KW-1185">Reference proteome</keyword>
<dbReference type="OMA" id="EDRAYRC"/>
<dbReference type="GO" id="GO:0016747">
    <property type="term" value="F:acyltransferase activity, transferring groups other than amino-acyl groups"/>
    <property type="evidence" value="ECO:0007669"/>
    <property type="project" value="InterPro"/>
</dbReference>
<dbReference type="HOGENOM" id="CLU_013238_2_1_1"/>
<dbReference type="Pfam" id="PF08541">
    <property type="entry name" value="ACP_syn_III_C"/>
    <property type="match status" value="1"/>
</dbReference>
<protein>
    <recommendedName>
        <fullName evidence="4">3-ketoacyl-CoA synthase</fullName>
        <ecNumber evidence="4">2.3.1.-</ecNumber>
    </recommendedName>
</protein>
<feature type="transmembrane region" description="Helical" evidence="5">
    <location>
        <begin position="62"/>
        <end position="81"/>
    </location>
</feature>
<keyword evidence="5" id="KW-0812">Transmembrane</keyword>
<dbReference type="Gramene" id="ORGLA06G0094800.1">
    <property type="protein sequence ID" value="ORGLA06G0094800.1"/>
    <property type="gene ID" value="ORGLA06G0094800"/>
</dbReference>
<dbReference type="PIRSF" id="PIRSF036417">
    <property type="entry name" value="3-ktacl-CoA_syn"/>
    <property type="match status" value="1"/>
</dbReference>